<organism evidence="1">
    <name type="scientific">marine sediment metagenome</name>
    <dbReference type="NCBI Taxonomy" id="412755"/>
    <lineage>
        <taxon>unclassified sequences</taxon>
        <taxon>metagenomes</taxon>
        <taxon>ecological metagenomes</taxon>
    </lineage>
</organism>
<reference evidence="1" key="1">
    <citation type="journal article" date="2014" name="Front. Microbiol.">
        <title>High frequency of phylogenetically diverse reductive dehalogenase-homologous genes in deep subseafloor sedimentary metagenomes.</title>
        <authorList>
            <person name="Kawai M."/>
            <person name="Futagami T."/>
            <person name="Toyoda A."/>
            <person name="Takaki Y."/>
            <person name="Nishi S."/>
            <person name="Hori S."/>
            <person name="Arai W."/>
            <person name="Tsubouchi T."/>
            <person name="Morono Y."/>
            <person name="Uchiyama I."/>
            <person name="Ito T."/>
            <person name="Fujiyama A."/>
            <person name="Inagaki F."/>
            <person name="Takami H."/>
        </authorList>
    </citation>
    <scope>NUCLEOTIDE SEQUENCE</scope>
    <source>
        <strain evidence="1">Expedition CK06-06</strain>
    </source>
</reference>
<dbReference type="EMBL" id="BARS01050272">
    <property type="protein sequence ID" value="GAG46878.1"/>
    <property type="molecule type" value="Genomic_DNA"/>
</dbReference>
<proteinExistence type="predicted"/>
<name>X0YDS1_9ZZZZ</name>
<evidence type="ECO:0000313" key="1">
    <source>
        <dbReference type="EMBL" id="GAG46878.1"/>
    </source>
</evidence>
<gene>
    <name evidence="1" type="ORF">S01H1_75078</name>
</gene>
<feature type="non-terminal residue" evidence="1">
    <location>
        <position position="1"/>
    </location>
</feature>
<comment type="caution">
    <text evidence="1">The sequence shown here is derived from an EMBL/GenBank/DDBJ whole genome shotgun (WGS) entry which is preliminary data.</text>
</comment>
<protein>
    <submittedName>
        <fullName evidence="1">Uncharacterized protein</fullName>
    </submittedName>
</protein>
<sequence length="203" mass="22503">PSLDISLISFFEGPDRIEINAEVTPDGQITKSGTNYTAVRDAIIADSVDTTDISIDIYSRVSAGNYRIKRGFFFFDLSAVPNFTYLEEAQLYVQTVAGHLDPGWSFCVQATTATPPITINDYASFTGPILTDLAWASRSPRVWFNDDGRQYIKDNLGGVIGFCVRSYDFDYLAAAPASLYQFAIHDRFAAPAIIPILRLYGEQ</sequence>
<accession>X0YDS1</accession>
<dbReference type="AlphaFoldDB" id="X0YDS1"/>